<dbReference type="GO" id="GO:0000981">
    <property type="term" value="F:DNA-binding transcription factor activity, RNA polymerase II-specific"/>
    <property type="evidence" value="ECO:0007669"/>
    <property type="project" value="InterPro"/>
</dbReference>
<comment type="subcellular location">
    <subcellularLocation>
        <location evidence="1 5 6">Nucleus</location>
    </subcellularLocation>
</comment>
<evidence type="ECO:0000313" key="8">
    <source>
        <dbReference type="Proteomes" id="UP000095281"/>
    </source>
</evidence>
<keyword evidence="8" id="KW-1185">Reference proteome</keyword>
<dbReference type="PROSITE" id="PS50071">
    <property type="entry name" value="HOMEOBOX_2"/>
    <property type="match status" value="1"/>
</dbReference>
<dbReference type="Gene3D" id="1.10.10.60">
    <property type="entry name" value="Homeodomain-like"/>
    <property type="match status" value="1"/>
</dbReference>
<evidence type="ECO:0000256" key="5">
    <source>
        <dbReference type="PROSITE-ProRule" id="PRU00108"/>
    </source>
</evidence>
<organism evidence="8 9">
    <name type="scientific">Meloidogyne hapla</name>
    <name type="common">Root-knot nematode worm</name>
    <dbReference type="NCBI Taxonomy" id="6305"/>
    <lineage>
        <taxon>Eukaryota</taxon>
        <taxon>Metazoa</taxon>
        <taxon>Ecdysozoa</taxon>
        <taxon>Nematoda</taxon>
        <taxon>Chromadorea</taxon>
        <taxon>Rhabditida</taxon>
        <taxon>Tylenchina</taxon>
        <taxon>Tylenchomorpha</taxon>
        <taxon>Tylenchoidea</taxon>
        <taxon>Meloidogynidae</taxon>
        <taxon>Meloidogyninae</taxon>
        <taxon>Meloidogyne</taxon>
    </lineage>
</organism>
<feature type="domain" description="Homeobox" evidence="7">
    <location>
        <begin position="17"/>
        <end position="60"/>
    </location>
</feature>
<dbReference type="CDD" id="cd00086">
    <property type="entry name" value="homeodomain"/>
    <property type="match status" value="1"/>
</dbReference>
<dbReference type="GO" id="GO:0005634">
    <property type="term" value="C:nucleus"/>
    <property type="evidence" value="ECO:0007669"/>
    <property type="project" value="UniProtKB-SubCell"/>
</dbReference>
<dbReference type="InterPro" id="IPR000047">
    <property type="entry name" value="HTH_motif"/>
</dbReference>
<dbReference type="AlphaFoldDB" id="A0A1I8B6R0"/>
<dbReference type="Pfam" id="PF00046">
    <property type="entry name" value="Homeodomain"/>
    <property type="match status" value="1"/>
</dbReference>
<keyword evidence="4 5" id="KW-0539">Nucleus</keyword>
<accession>A0A1I8B6R0</accession>
<keyword evidence="3 5" id="KW-0371">Homeobox</keyword>
<dbReference type="InterPro" id="IPR001356">
    <property type="entry name" value="HD"/>
</dbReference>
<evidence type="ECO:0000256" key="2">
    <source>
        <dbReference type="ARBA" id="ARBA00023125"/>
    </source>
</evidence>
<dbReference type="PROSITE" id="PS00027">
    <property type="entry name" value="HOMEOBOX_1"/>
    <property type="match status" value="1"/>
</dbReference>
<evidence type="ECO:0000313" key="9">
    <source>
        <dbReference type="WBParaSite" id="MhA1_Contig148.frz3.gene6"/>
    </source>
</evidence>
<dbReference type="PANTHER" id="PTHR24329:SF543">
    <property type="entry name" value="FI01017P-RELATED"/>
    <property type="match status" value="1"/>
</dbReference>
<evidence type="ECO:0000256" key="4">
    <source>
        <dbReference type="ARBA" id="ARBA00023242"/>
    </source>
</evidence>
<evidence type="ECO:0000256" key="3">
    <source>
        <dbReference type="ARBA" id="ARBA00023155"/>
    </source>
</evidence>
<protein>
    <submittedName>
        <fullName evidence="9">Homeobox domain-containing protein</fullName>
    </submittedName>
</protein>
<dbReference type="WBParaSite" id="MhA1_Contig148.frz3.gene6">
    <property type="protein sequence ID" value="MhA1_Contig148.frz3.gene6"/>
    <property type="gene ID" value="MhA1_Contig148.frz3.gene6"/>
</dbReference>
<evidence type="ECO:0000256" key="6">
    <source>
        <dbReference type="RuleBase" id="RU000682"/>
    </source>
</evidence>
<sequence>MISDSGFSDLVFSRKALEDTFLVTNCPDKCAREELANEIGLTERVIEVWFQNRRLKERREERNLRINVDN</sequence>
<evidence type="ECO:0000256" key="1">
    <source>
        <dbReference type="ARBA" id="ARBA00004123"/>
    </source>
</evidence>
<dbReference type="InterPro" id="IPR009057">
    <property type="entry name" value="Homeodomain-like_sf"/>
</dbReference>
<name>A0A1I8B6R0_MELHA</name>
<reference evidence="9" key="1">
    <citation type="submission" date="2016-11" db="UniProtKB">
        <authorList>
            <consortium name="WormBaseParasite"/>
        </authorList>
    </citation>
    <scope>IDENTIFICATION</scope>
</reference>
<dbReference type="InterPro" id="IPR017970">
    <property type="entry name" value="Homeobox_CS"/>
</dbReference>
<dbReference type="SMART" id="SM00389">
    <property type="entry name" value="HOX"/>
    <property type="match status" value="1"/>
</dbReference>
<dbReference type="PANTHER" id="PTHR24329">
    <property type="entry name" value="HOMEOBOX PROTEIN ARISTALESS"/>
    <property type="match status" value="1"/>
</dbReference>
<feature type="DNA-binding region" description="Homeobox" evidence="5">
    <location>
        <begin position="19"/>
        <end position="61"/>
    </location>
</feature>
<dbReference type="Proteomes" id="UP000095281">
    <property type="component" value="Unplaced"/>
</dbReference>
<dbReference type="SUPFAM" id="SSF46689">
    <property type="entry name" value="Homeodomain-like"/>
    <property type="match status" value="1"/>
</dbReference>
<dbReference type="GO" id="GO:0000977">
    <property type="term" value="F:RNA polymerase II transcription regulatory region sequence-specific DNA binding"/>
    <property type="evidence" value="ECO:0007669"/>
    <property type="project" value="TreeGrafter"/>
</dbReference>
<keyword evidence="2 5" id="KW-0238">DNA-binding</keyword>
<dbReference type="PRINTS" id="PR00031">
    <property type="entry name" value="HTHREPRESSR"/>
</dbReference>
<proteinExistence type="predicted"/>
<evidence type="ECO:0000259" key="7">
    <source>
        <dbReference type="PROSITE" id="PS50071"/>
    </source>
</evidence>
<dbReference type="InterPro" id="IPR050649">
    <property type="entry name" value="Paired_Homeobox_TFs"/>
</dbReference>